<organism evidence="4">
    <name type="scientific">Solibacter usitatus (strain Ellin6076)</name>
    <dbReference type="NCBI Taxonomy" id="234267"/>
    <lineage>
        <taxon>Bacteria</taxon>
        <taxon>Pseudomonadati</taxon>
        <taxon>Acidobacteriota</taxon>
        <taxon>Terriglobia</taxon>
        <taxon>Bryobacterales</taxon>
        <taxon>Solibacteraceae</taxon>
        <taxon>Candidatus Solibacter</taxon>
    </lineage>
</organism>
<dbReference type="GO" id="GO:0016746">
    <property type="term" value="F:acyltransferase activity"/>
    <property type="evidence" value="ECO:0007669"/>
    <property type="project" value="UniProtKB-KW"/>
</dbReference>
<dbReference type="KEGG" id="sus:Acid_1673"/>
<name>Q027Z4_SOLUE</name>
<dbReference type="SUPFAM" id="SSF53901">
    <property type="entry name" value="Thiolase-like"/>
    <property type="match status" value="2"/>
</dbReference>
<keyword evidence="2" id="KW-0012">Acyltransferase</keyword>
<keyword evidence="1" id="KW-0808">Transferase</keyword>
<evidence type="ECO:0000256" key="2">
    <source>
        <dbReference type="ARBA" id="ARBA00023315"/>
    </source>
</evidence>
<gene>
    <name evidence="4" type="ordered locus">Acid_1673</name>
</gene>
<reference evidence="4" key="1">
    <citation type="submission" date="2006-10" db="EMBL/GenBank/DDBJ databases">
        <title>Complete sequence of Solibacter usitatus Ellin6076.</title>
        <authorList>
            <consortium name="US DOE Joint Genome Institute"/>
            <person name="Copeland A."/>
            <person name="Lucas S."/>
            <person name="Lapidus A."/>
            <person name="Barry K."/>
            <person name="Detter J.C."/>
            <person name="Glavina del Rio T."/>
            <person name="Hammon N."/>
            <person name="Israni S."/>
            <person name="Dalin E."/>
            <person name="Tice H."/>
            <person name="Pitluck S."/>
            <person name="Thompson L.S."/>
            <person name="Brettin T."/>
            <person name="Bruce D."/>
            <person name="Han C."/>
            <person name="Tapia R."/>
            <person name="Gilna P."/>
            <person name="Schmutz J."/>
            <person name="Larimer F."/>
            <person name="Land M."/>
            <person name="Hauser L."/>
            <person name="Kyrpides N."/>
            <person name="Mikhailova N."/>
            <person name="Janssen P.H."/>
            <person name="Kuske C.R."/>
            <person name="Richardson P."/>
        </authorList>
    </citation>
    <scope>NUCLEOTIDE SEQUENCE</scope>
    <source>
        <strain evidence="4">Ellin6076</strain>
    </source>
</reference>
<dbReference type="InParanoid" id="Q027Z4"/>
<dbReference type="AlphaFoldDB" id="Q027Z4"/>
<dbReference type="PANTHER" id="PTHR34069">
    <property type="entry name" value="3-OXOACYL-[ACYL-CARRIER-PROTEIN] SYNTHASE 3"/>
    <property type="match status" value="1"/>
</dbReference>
<dbReference type="InterPro" id="IPR013747">
    <property type="entry name" value="ACP_syn_III_C"/>
</dbReference>
<proteinExistence type="predicted"/>
<dbReference type="PANTHER" id="PTHR34069:SF3">
    <property type="entry name" value="ACYL-COA:ACYL-COA ALKYLTRANSFERASE"/>
    <property type="match status" value="1"/>
</dbReference>
<evidence type="ECO:0000313" key="4">
    <source>
        <dbReference type="EMBL" id="ABJ82663.1"/>
    </source>
</evidence>
<dbReference type="GO" id="GO:0044550">
    <property type="term" value="P:secondary metabolite biosynthetic process"/>
    <property type="evidence" value="ECO:0007669"/>
    <property type="project" value="TreeGrafter"/>
</dbReference>
<dbReference type="Gene3D" id="3.40.47.10">
    <property type="match status" value="2"/>
</dbReference>
<dbReference type="EMBL" id="CP000473">
    <property type="protein sequence ID" value="ABJ82663.1"/>
    <property type="molecule type" value="Genomic_DNA"/>
</dbReference>
<dbReference type="OrthoDB" id="9786707at2"/>
<dbReference type="InterPro" id="IPR016039">
    <property type="entry name" value="Thiolase-like"/>
</dbReference>
<protein>
    <submittedName>
        <fullName evidence="4">3-Oxoacyl-(Acyl-carrier-protein (ACP)) synthase III C terminal domain protein</fullName>
    </submittedName>
</protein>
<sequence>MKFAAISSVLPSEELTNERIVAQVIEESYGTLSSSDCGRLEQAFAYLFSRAGTKVRFVRAEGETARQLTVRAGQAALKAAGMSPDDIELLIYVGVGRGFLEPSTASLFQDQLGLRRATCFDVLDACASWMRAIHIAQAFNRCRLYRRIMILNAEFNFHEFINFRFESLGDLRYNFAKFTVGEAATATILCDTEDDAEYYASFKTWAEFHNLCLLPLPNFREFSGPDLPAQASPFQFYSDSQELLEVGASKLISHFREDEQINRYYPDIVFGHAASDRAGEKVALGCGRSPAIFYQTHSRFANTVSASVPLAMEHAVKEGRLKNGDNIAIAVASAGLTTVWARFRFLT</sequence>
<accession>Q027Z4</accession>
<dbReference type="STRING" id="234267.Acid_1673"/>
<dbReference type="eggNOG" id="COG0332">
    <property type="taxonomic scope" value="Bacteria"/>
</dbReference>
<evidence type="ECO:0000256" key="1">
    <source>
        <dbReference type="ARBA" id="ARBA00022679"/>
    </source>
</evidence>
<evidence type="ECO:0000259" key="3">
    <source>
        <dbReference type="Pfam" id="PF08541"/>
    </source>
</evidence>
<dbReference type="HOGENOM" id="CLU_039592_4_2_0"/>
<dbReference type="Pfam" id="PF08541">
    <property type="entry name" value="ACP_syn_III_C"/>
    <property type="match status" value="1"/>
</dbReference>
<feature type="domain" description="Beta-ketoacyl-[acyl-carrier-protein] synthase III C-terminal" evidence="3">
    <location>
        <begin position="267"/>
        <end position="338"/>
    </location>
</feature>